<dbReference type="GO" id="GO:0005524">
    <property type="term" value="F:ATP binding"/>
    <property type="evidence" value="ECO:0007669"/>
    <property type="project" value="UniProtKB-KW"/>
</dbReference>
<dbReference type="InterPro" id="IPR032875">
    <property type="entry name" value="Succ_CoA_lig_flav_dom"/>
</dbReference>
<dbReference type="SUPFAM" id="SSF52210">
    <property type="entry name" value="Succinyl-CoA synthetase domains"/>
    <property type="match status" value="2"/>
</dbReference>
<dbReference type="PANTHER" id="PTHR43334">
    <property type="entry name" value="ACETATE--COA LIGASE [ADP-FORMING]"/>
    <property type="match status" value="1"/>
</dbReference>
<dbReference type="Gene3D" id="3.30.1490.20">
    <property type="entry name" value="ATP-grasp fold, A domain"/>
    <property type="match status" value="1"/>
</dbReference>
<dbReference type="Gene3D" id="3.40.50.261">
    <property type="entry name" value="Succinyl-CoA synthetase domains"/>
    <property type="match status" value="2"/>
</dbReference>
<dbReference type="EMBL" id="CAEZUD010000008">
    <property type="protein sequence ID" value="CAB4585424.1"/>
    <property type="molecule type" value="Genomic_DNA"/>
</dbReference>
<evidence type="ECO:0000256" key="2">
    <source>
        <dbReference type="ARBA" id="ARBA00022741"/>
    </source>
</evidence>
<dbReference type="InterPro" id="IPR016102">
    <property type="entry name" value="Succinyl-CoA_synth-like"/>
</dbReference>
<sequence length="689" mass="70916">MSPLSALWNANSVAVIGATERVGAMGRAPIEYLKRYGYSGRIYPVNPKGGTILELPAFTKITEINAEIDLALVMVPATSVKEAVEDCAAAGVKVVIVMSSGFAEADEAGAVAQNELVAIAKSAGMRLVGPNCIGAIGGAKGLVASFSPVFASPSTNVEAGNIALVSQSGALGYGMYSLGMERGLPIGTVITTGNEGDVSAIEVATALAADPDVSAILLYTESLSDIDALREISQKKPTAILKVGRSAAGAAAAASHTGALATEDKVIDAAIKSTSAVRVDDVEQLLDAGSIFASGAKSLGKRVAIITTSGGSGILATDAIEANGLELAQFSDATLRELAGIVPSYGNITNPVDVTAAVMSSPDLFEKCLEVLARDSGVDSIVACFAVLVGSDVERIANALGDVRSIRELPIVVARTGSQELAPEASVLFKKKSLPVFPTPDRAVAALRILNDSARTSKKISVPTTGKHGIPSDSASEVELKAIWSAAGVPVPLSEVVDSEDQVIAAIKKVGGRTVMKAIVPGLLHKSEAGGVALDITESNGIETYERLSQLQGKGQHNSVLVETFVPKGVEALVGVTSSSLGKVLTVGVGGILTEIISDVSLRLLPVNEEVIQEMINETRLKALFAGPRGSEPSDVKSFISTVMKISEVVAAWPDGSELDINPLTVLAKGVYVLDSAYSTGTTTEGIHH</sequence>
<accession>A0A6J6FES9</accession>
<dbReference type="GO" id="GO:0046872">
    <property type="term" value="F:metal ion binding"/>
    <property type="evidence" value="ECO:0007669"/>
    <property type="project" value="InterPro"/>
</dbReference>
<reference evidence="5" key="1">
    <citation type="submission" date="2020-05" db="EMBL/GenBank/DDBJ databases">
        <authorList>
            <person name="Chiriac C."/>
            <person name="Salcher M."/>
            <person name="Ghai R."/>
            <person name="Kavagutti S V."/>
        </authorList>
    </citation>
    <scope>NUCLEOTIDE SEQUENCE</scope>
</reference>
<dbReference type="InterPro" id="IPR036291">
    <property type="entry name" value="NAD(P)-bd_dom_sf"/>
</dbReference>
<dbReference type="GO" id="GO:0043758">
    <property type="term" value="F:acetate-CoA ligase (ADP-forming) activity"/>
    <property type="evidence" value="ECO:0007669"/>
    <property type="project" value="InterPro"/>
</dbReference>
<gene>
    <name evidence="5" type="ORF">UFOPK1778_00297</name>
</gene>
<dbReference type="PROSITE" id="PS50975">
    <property type="entry name" value="ATP_GRASP"/>
    <property type="match status" value="1"/>
</dbReference>
<dbReference type="Pfam" id="PF13549">
    <property type="entry name" value="ATP-grasp_5"/>
    <property type="match status" value="1"/>
</dbReference>
<dbReference type="Gene3D" id="3.40.50.720">
    <property type="entry name" value="NAD(P)-binding Rossmann-like Domain"/>
    <property type="match status" value="1"/>
</dbReference>
<dbReference type="SUPFAM" id="SSF51735">
    <property type="entry name" value="NAD(P)-binding Rossmann-fold domains"/>
    <property type="match status" value="1"/>
</dbReference>
<organism evidence="5">
    <name type="scientific">freshwater metagenome</name>
    <dbReference type="NCBI Taxonomy" id="449393"/>
    <lineage>
        <taxon>unclassified sequences</taxon>
        <taxon>metagenomes</taxon>
        <taxon>ecological metagenomes</taxon>
    </lineage>
</organism>
<dbReference type="Gene3D" id="3.30.470.20">
    <property type="entry name" value="ATP-grasp fold, B domain"/>
    <property type="match status" value="1"/>
</dbReference>
<dbReference type="Pfam" id="PF19045">
    <property type="entry name" value="Ligase_CoA_2"/>
    <property type="match status" value="1"/>
</dbReference>
<feature type="domain" description="ATP-grasp" evidence="4">
    <location>
        <begin position="481"/>
        <end position="682"/>
    </location>
</feature>
<keyword evidence="3" id="KW-0067">ATP-binding</keyword>
<dbReference type="InterPro" id="IPR013815">
    <property type="entry name" value="ATP_grasp_subdomain_1"/>
</dbReference>
<evidence type="ECO:0000313" key="5">
    <source>
        <dbReference type="EMBL" id="CAB4585424.1"/>
    </source>
</evidence>
<evidence type="ECO:0000256" key="3">
    <source>
        <dbReference type="ARBA" id="ARBA00022840"/>
    </source>
</evidence>
<dbReference type="PANTHER" id="PTHR43334:SF1">
    <property type="entry name" value="3-HYDROXYPROPIONATE--COA LIGASE [ADP-FORMING]"/>
    <property type="match status" value="1"/>
</dbReference>
<proteinExistence type="predicted"/>
<evidence type="ECO:0000259" key="4">
    <source>
        <dbReference type="PROSITE" id="PS50975"/>
    </source>
</evidence>
<evidence type="ECO:0000256" key="1">
    <source>
        <dbReference type="ARBA" id="ARBA00022598"/>
    </source>
</evidence>
<protein>
    <submittedName>
        <fullName evidence="5">Unannotated protein</fullName>
    </submittedName>
</protein>
<dbReference type="AlphaFoldDB" id="A0A6J6FES9"/>
<name>A0A6J6FES9_9ZZZZ</name>
<dbReference type="Pfam" id="PF13607">
    <property type="entry name" value="Succ_CoA_lig"/>
    <property type="match status" value="1"/>
</dbReference>
<dbReference type="InterPro" id="IPR003781">
    <property type="entry name" value="CoA-bd"/>
</dbReference>
<dbReference type="InterPro" id="IPR051538">
    <property type="entry name" value="Acyl-CoA_Synth/Transferase"/>
</dbReference>
<dbReference type="Pfam" id="PF13380">
    <property type="entry name" value="CoA_binding_2"/>
    <property type="match status" value="1"/>
</dbReference>
<dbReference type="InterPro" id="IPR043938">
    <property type="entry name" value="Ligase_CoA_dom"/>
</dbReference>
<dbReference type="SMART" id="SM00881">
    <property type="entry name" value="CoA_binding"/>
    <property type="match status" value="1"/>
</dbReference>
<keyword evidence="2" id="KW-0547">Nucleotide-binding</keyword>
<keyword evidence="1" id="KW-0436">Ligase</keyword>
<dbReference type="InterPro" id="IPR011761">
    <property type="entry name" value="ATP-grasp"/>
</dbReference>
<dbReference type="SUPFAM" id="SSF56059">
    <property type="entry name" value="Glutathione synthetase ATP-binding domain-like"/>
    <property type="match status" value="1"/>
</dbReference>